<evidence type="ECO:0000256" key="8">
    <source>
        <dbReference type="SAM" id="Phobius"/>
    </source>
</evidence>
<proteinExistence type="inferred from homology"/>
<feature type="transmembrane region" description="Helical" evidence="8">
    <location>
        <begin position="65"/>
        <end position="83"/>
    </location>
</feature>
<keyword evidence="3" id="KW-0813">Transport</keyword>
<comment type="catalytic activity">
    <reaction evidence="7">
        <text>a quinone + NADH + 5 H(+)(in) = a quinol + NAD(+) + 4 H(+)(out)</text>
        <dbReference type="Rhea" id="RHEA:57888"/>
        <dbReference type="ChEBI" id="CHEBI:15378"/>
        <dbReference type="ChEBI" id="CHEBI:24646"/>
        <dbReference type="ChEBI" id="CHEBI:57540"/>
        <dbReference type="ChEBI" id="CHEBI:57945"/>
        <dbReference type="ChEBI" id="CHEBI:132124"/>
    </reaction>
</comment>
<comment type="similarity">
    <text evidence="2 7">Belongs to the complex I subunit 3 family.</text>
</comment>
<evidence type="ECO:0000256" key="2">
    <source>
        <dbReference type="ARBA" id="ARBA00008472"/>
    </source>
</evidence>
<dbReference type="InterPro" id="IPR038430">
    <property type="entry name" value="NDAH_ubi_oxred_su3_sf"/>
</dbReference>
<feature type="transmembrane region" description="Helical" evidence="8">
    <location>
        <begin position="95"/>
        <end position="115"/>
    </location>
</feature>
<comment type="function">
    <text evidence="7">NDH-1 shuttles electrons from NADH, via FMN and iron-sulfur (Fe-S) centers, to quinones in the respiratory chain.</text>
</comment>
<dbReference type="RefSeq" id="WP_386775544.1">
    <property type="nucleotide sequence ID" value="NZ_JBHRUG010000029.1"/>
</dbReference>
<name>A0ABV7LRV2_9GAMM</name>
<comment type="subcellular location">
    <subcellularLocation>
        <location evidence="7">Cell membrane</location>
        <topology evidence="7">Multi-pass membrane protein</topology>
    </subcellularLocation>
    <subcellularLocation>
        <location evidence="1">Membrane</location>
    </subcellularLocation>
</comment>
<organism evidence="9 10">
    <name type="scientific">Litchfieldella rifensis</name>
    <dbReference type="NCBI Taxonomy" id="762643"/>
    <lineage>
        <taxon>Bacteria</taxon>
        <taxon>Pseudomonadati</taxon>
        <taxon>Pseudomonadota</taxon>
        <taxon>Gammaproteobacteria</taxon>
        <taxon>Oceanospirillales</taxon>
        <taxon>Halomonadaceae</taxon>
        <taxon>Litchfieldella</taxon>
    </lineage>
</organism>
<dbReference type="InterPro" id="IPR000440">
    <property type="entry name" value="NADH_UbQ/plastoQ_OxRdtase_su3"/>
</dbReference>
<evidence type="ECO:0000313" key="10">
    <source>
        <dbReference type="Proteomes" id="UP001595579"/>
    </source>
</evidence>
<dbReference type="Pfam" id="PF00507">
    <property type="entry name" value="Oxidored_q4"/>
    <property type="match status" value="1"/>
</dbReference>
<keyword evidence="10" id="KW-1185">Reference proteome</keyword>
<reference evidence="10" key="1">
    <citation type="journal article" date="2019" name="Int. J. Syst. Evol. Microbiol.">
        <title>The Global Catalogue of Microorganisms (GCM) 10K type strain sequencing project: providing services to taxonomists for standard genome sequencing and annotation.</title>
        <authorList>
            <consortium name="The Broad Institute Genomics Platform"/>
            <consortium name="The Broad Institute Genome Sequencing Center for Infectious Disease"/>
            <person name="Wu L."/>
            <person name="Ma J."/>
        </authorList>
    </citation>
    <scope>NUCLEOTIDE SEQUENCE [LARGE SCALE GENOMIC DNA]</scope>
    <source>
        <strain evidence="10">CECT 7698</strain>
    </source>
</reference>
<accession>A0ABV7LRV2</accession>
<evidence type="ECO:0000256" key="7">
    <source>
        <dbReference type="RuleBase" id="RU003639"/>
    </source>
</evidence>
<evidence type="ECO:0000256" key="5">
    <source>
        <dbReference type="ARBA" id="ARBA00022989"/>
    </source>
</evidence>
<dbReference type="PANTHER" id="PTHR11058:SF9">
    <property type="entry name" value="NADH-UBIQUINONE OXIDOREDUCTASE CHAIN 3"/>
    <property type="match status" value="1"/>
</dbReference>
<comment type="caution">
    <text evidence="9">The sequence shown here is derived from an EMBL/GenBank/DDBJ whole genome shotgun (WGS) entry which is preliminary data.</text>
</comment>
<dbReference type="EMBL" id="JBHRUG010000029">
    <property type="protein sequence ID" value="MFC3285015.1"/>
    <property type="molecule type" value="Genomic_DNA"/>
</dbReference>
<keyword evidence="7" id="KW-0874">Quinone</keyword>
<keyword evidence="5 8" id="KW-1133">Transmembrane helix</keyword>
<sequence length="123" mass="14268">MSATRGIRMELLTLFVILTLSLGAGLAVQWLFMCRQPIPTYPQRAPFLGGGTPDTHAWNRYHVRYYPMTLLLIAFEMEMMFMYPWAVVYVQKGMLAMMEMGMFLAILSVGIVYAWREGVFKWQ</sequence>
<keyword evidence="6 8" id="KW-0472">Membrane</keyword>
<evidence type="ECO:0000256" key="3">
    <source>
        <dbReference type="ARBA" id="ARBA00022448"/>
    </source>
</evidence>
<dbReference type="PANTHER" id="PTHR11058">
    <property type="entry name" value="NADH-UBIQUINONE OXIDOREDUCTASE CHAIN 3"/>
    <property type="match status" value="1"/>
</dbReference>
<evidence type="ECO:0000256" key="4">
    <source>
        <dbReference type="ARBA" id="ARBA00022692"/>
    </source>
</evidence>
<protein>
    <recommendedName>
        <fullName evidence="7">NADH-quinone oxidoreductase subunit</fullName>
        <ecNumber evidence="7">7.1.1.-</ecNumber>
    </recommendedName>
</protein>
<dbReference type="Proteomes" id="UP001595579">
    <property type="component" value="Unassembled WGS sequence"/>
</dbReference>
<gene>
    <name evidence="9" type="ORF">ACFOEV_15545</name>
</gene>
<dbReference type="Gene3D" id="1.20.58.1610">
    <property type="entry name" value="NADH:ubiquinone/plastoquinone oxidoreductase, chain 3"/>
    <property type="match status" value="1"/>
</dbReference>
<dbReference type="EC" id="7.1.1.-" evidence="7"/>
<keyword evidence="7" id="KW-0520">NAD</keyword>
<evidence type="ECO:0000313" key="9">
    <source>
        <dbReference type="EMBL" id="MFC3285015.1"/>
    </source>
</evidence>
<evidence type="ECO:0000256" key="1">
    <source>
        <dbReference type="ARBA" id="ARBA00004370"/>
    </source>
</evidence>
<evidence type="ECO:0000256" key="6">
    <source>
        <dbReference type="ARBA" id="ARBA00023136"/>
    </source>
</evidence>
<keyword evidence="4 7" id="KW-0812">Transmembrane</keyword>